<keyword evidence="1" id="KW-1133">Transmembrane helix</keyword>
<evidence type="ECO:0008006" key="4">
    <source>
        <dbReference type="Google" id="ProtNLM"/>
    </source>
</evidence>
<evidence type="ECO:0000256" key="1">
    <source>
        <dbReference type="SAM" id="Phobius"/>
    </source>
</evidence>
<dbReference type="AlphaFoldDB" id="B1LJ88"/>
<reference evidence="2 3" key="1">
    <citation type="journal article" date="2008" name="J. Bacteriol.">
        <title>Insights into the environmental resistance gene pool from the genome sequence of the multidrug-resistant environmental isolate Escherichia coli SMS-3-5.</title>
        <authorList>
            <person name="Fricke W.F."/>
            <person name="Wright M.S."/>
            <person name="Lindell A.H."/>
            <person name="Harkins D.M."/>
            <person name="Baker-Austin C."/>
            <person name="Ravel J."/>
            <person name="Stepanauskas R."/>
        </authorList>
    </citation>
    <scope>NUCLEOTIDE SEQUENCE [LARGE SCALE GENOMIC DNA]</scope>
    <source>
        <strain evidence="3">SMS-3-5 / SECEC</strain>
    </source>
</reference>
<protein>
    <recommendedName>
        <fullName evidence="4">Small toxic polypeptide ldrD</fullName>
    </recommendedName>
</protein>
<accession>B1LJ88</accession>
<evidence type="ECO:0000313" key="3">
    <source>
        <dbReference type="Proteomes" id="UP000007011"/>
    </source>
</evidence>
<dbReference type="Proteomes" id="UP000007011">
    <property type="component" value="Chromosome"/>
</dbReference>
<dbReference type="KEGG" id="ecm:EcSMS35_3848"/>
<keyword evidence="1" id="KW-0472">Membrane</keyword>
<gene>
    <name evidence="2" type="ordered locus">EcSMS35_3848</name>
</gene>
<keyword evidence="1" id="KW-0812">Transmembrane</keyword>
<feature type="transmembrane region" description="Helical" evidence="1">
    <location>
        <begin position="29"/>
        <end position="51"/>
    </location>
</feature>
<organism evidence="2 3">
    <name type="scientific">Escherichia coli (strain SMS-3-5 / SECEC)</name>
    <dbReference type="NCBI Taxonomy" id="439855"/>
    <lineage>
        <taxon>Bacteria</taxon>
        <taxon>Pseudomonadati</taxon>
        <taxon>Pseudomonadota</taxon>
        <taxon>Gammaproteobacteria</taxon>
        <taxon>Enterobacterales</taxon>
        <taxon>Enterobacteriaceae</taxon>
        <taxon>Escherichia</taxon>
    </lineage>
</organism>
<dbReference type="InterPro" id="IPR025253">
    <property type="entry name" value="Toxin_Ldr"/>
</dbReference>
<name>B1LJ88_ECOSM</name>
<dbReference type="EMBL" id="CP000970">
    <property type="protein sequence ID" value="ACB18890.1"/>
    <property type="molecule type" value="Genomic_DNA"/>
</dbReference>
<dbReference type="HOGENOM" id="CLU_212598_0_0_6"/>
<dbReference type="Pfam" id="PF13940">
    <property type="entry name" value="Ldr_toxin"/>
    <property type="match status" value="1"/>
</dbReference>
<sequence>MNLNNSRIAAKRCHYNRGGYMTLAELGMAFWHDLAAPVIAGILASLIVNSLNKRK</sequence>
<proteinExistence type="predicted"/>
<evidence type="ECO:0000313" key="2">
    <source>
        <dbReference type="EMBL" id="ACB18890.1"/>
    </source>
</evidence>